<proteinExistence type="predicted"/>
<dbReference type="PANTHER" id="PTHR43032">
    <property type="entry name" value="PROTEIN-METHIONINE-SULFOXIDE REDUCTASE"/>
    <property type="match status" value="1"/>
</dbReference>
<feature type="domain" description="Oxidoreductase molybdopterin-binding" evidence="1">
    <location>
        <begin position="114"/>
        <end position="274"/>
    </location>
</feature>
<dbReference type="InterPro" id="IPR006311">
    <property type="entry name" value="TAT_signal"/>
</dbReference>
<dbReference type="NCBIfam" id="NF003767">
    <property type="entry name" value="PRK05363.1"/>
    <property type="match status" value="1"/>
</dbReference>
<dbReference type="PANTHER" id="PTHR43032:SF3">
    <property type="entry name" value="PROTEIN-METHIONINE-SULFOXIDE REDUCTASE CATALYTIC SUBUNIT MSRP"/>
    <property type="match status" value="1"/>
</dbReference>
<sequence>MSHLILPKTWLQTAKDITPEHVFHNRRHFLKLMGFATAGIAGALVAPQAFARGMETKLEKWLDDKHPDRTPIAKLKRNPDYTIRRALTQENAALTYNNFYEFASEKELVWKTVDAFKPRPWEIVIGGLVEKPGVYAIDDFLKSFNNIEERVYRHRCVETWAMVVPWNGFPLSDLIKKVQPKNQANYIKFTSFDDPAVAPGQKRFNNLPWPYTEGLTMEEAMNELSFVATGIYGHSLPNQHGAPMRLVTPWKYGFKSIKSIVKIEFTENQPQTFWNTLTPKEYAFEANVDPDVAHPRWSQRREKMIGTGDIFATMKYNGYGDFVGELYE</sequence>
<evidence type="ECO:0000313" key="2">
    <source>
        <dbReference type="EMBL" id="VAX27049.1"/>
    </source>
</evidence>
<dbReference type="InterPro" id="IPR036374">
    <property type="entry name" value="OxRdtase_Mopterin-bd_sf"/>
</dbReference>
<reference evidence="2" key="1">
    <citation type="submission" date="2018-06" db="EMBL/GenBank/DDBJ databases">
        <authorList>
            <person name="Zhirakovskaya E."/>
        </authorList>
    </citation>
    <scope>NUCLEOTIDE SEQUENCE</scope>
</reference>
<dbReference type="AlphaFoldDB" id="A0A3B1CA14"/>
<gene>
    <name evidence="2" type="ORF">MNBD_NITROSPINAE05-1277</name>
</gene>
<accession>A0A3B1CA14</accession>
<dbReference type="SUPFAM" id="SSF56524">
    <property type="entry name" value="Oxidoreductase molybdopterin-binding domain"/>
    <property type="match status" value="1"/>
</dbReference>
<name>A0A3B1CA14_9ZZZZ</name>
<dbReference type="PROSITE" id="PS51318">
    <property type="entry name" value="TAT"/>
    <property type="match status" value="1"/>
</dbReference>
<organism evidence="2">
    <name type="scientific">hydrothermal vent metagenome</name>
    <dbReference type="NCBI Taxonomy" id="652676"/>
    <lineage>
        <taxon>unclassified sequences</taxon>
        <taxon>metagenomes</taxon>
        <taxon>ecological metagenomes</taxon>
    </lineage>
</organism>
<dbReference type="Pfam" id="PF00174">
    <property type="entry name" value="Oxidored_molyb"/>
    <property type="match status" value="1"/>
</dbReference>
<dbReference type="InterPro" id="IPR000572">
    <property type="entry name" value="OxRdtase_Mopterin-bd_dom"/>
</dbReference>
<dbReference type="Gene3D" id="3.90.420.10">
    <property type="entry name" value="Oxidoreductase, molybdopterin-binding domain"/>
    <property type="match status" value="1"/>
</dbReference>
<evidence type="ECO:0000259" key="1">
    <source>
        <dbReference type="Pfam" id="PF00174"/>
    </source>
</evidence>
<protein>
    <submittedName>
        <fullName evidence="2">Protein-methionine-sulfoxide reductase catalytic subunit MsrP</fullName>
    </submittedName>
</protein>
<dbReference type="EMBL" id="UOGG01000015">
    <property type="protein sequence ID" value="VAX27049.1"/>
    <property type="molecule type" value="Genomic_DNA"/>
</dbReference>